<evidence type="ECO:0000259" key="1">
    <source>
        <dbReference type="Pfam" id="PF07872"/>
    </source>
</evidence>
<dbReference type="HOGENOM" id="CLU_196603_1_1_9"/>
<feature type="domain" description="DUF1659" evidence="1">
    <location>
        <begin position="2"/>
        <end position="73"/>
    </location>
</feature>
<dbReference type="RefSeq" id="WP_006716224.1">
    <property type="nucleotide sequence ID" value="NZ_CP007032.1"/>
</dbReference>
<reference evidence="2 3" key="1">
    <citation type="submission" date="2013-12" db="EMBL/GenBank/DDBJ databases">
        <authorList>
            <consortium name="DOE Joint Genome Institute"/>
            <person name="Smidt H."/>
            <person name="Huntemann M."/>
            <person name="Han J."/>
            <person name="Chen A."/>
            <person name="Kyrpides N."/>
            <person name="Mavromatis K."/>
            <person name="Markowitz V."/>
            <person name="Palaniappan K."/>
            <person name="Ivanova N."/>
            <person name="Schaumberg A."/>
            <person name="Pati A."/>
            <person name="Liolios K."/>
            <person name="Nordberg H.P."/>
            <person name="Cantor M.N."/>
            <person name="Hua S.X."/>
            <person name="Woyke T."/>
        </authorList>
    </citation>
    <scope>NUCLEOTIDE SEQUENCE [LARGE SCALE GENOMIC DNA]</scope>
    <source>
        <strain evidence="3">DSM 15288</strain>
    </source>
</reference>
<evidence type="ECO:0000313" key="2">
    <source>
        <dbReference type="EMBL" id="AHF07259.1"/>
    </source>
</evidence>
<evidence type="ECO:0000313" key="3">
    <source>
        <dbReference type="Proteomes" id="UP000010847"/>
    </source>
</evidence>
<name>W0EDK1_9FIRM</name>
<dbReference type="eggNOG" id="ENOG5033AHG">
    <property type="taxonomic scope" value="Bacteria"/>
</dbReference>
<accession>W0EDK1</accession>
<protein>
    <recommendedName>
        <fullName evidence="1">DUF1659 domain-containing protein</fullName>
    </recommendedName>
</protein>
<dbReference type="Proteomes" id="UP000010847">
    <property type="component" value="Chromosome"/>
</dbReference>
<gene>
    <name evidence="2" type="ORF">DESME_09625</name>
</gene>
<keyword evidence="3" id="KW-1185">Reference proteome</keyword>
<dbReference type="Pfam" id="PF07872">
    <property type="entry name" value="DUF1659"/>
    <property type="match status" value="1"/>
</dbReference>
<dbReference type="InterPro" id="IPR012454">
    <property type="entry name" value="DUF1659"/>
</dbReference>
<dbReference type="AlphaFoldDB" id="W0EDK1"/>
<dbReference type="KEGG" id="dmt:DESME_09625"/>
<proteinExistence type="predicted"/>
<dbReference type="EMBL" id="CP007032">
    <property type="protein sequence ID" value="AHF07259.1"/>
    <property type="molecule type" value="Genomic_DNA"/>
</dbReference>
<sequence>MAVSKTPVTSSIRLSLVTGLDTQGAPILKQTNLSNVKSNALDQDLFDVANALVGLQEYSVHKIQRLDTAELIEMV</sequence>
<dbReference type="OrthoDB" id="1954703at2"/>
<dbReference type="STRING" id="871968.DESME_09625"/>
<organism evidence="2 3">
    <name type="scientific">Desulfitobacterium metallireducens DSM 15288</name>
    <dbReference type="NCBI Taxonomy" id="871968"/>
    <lineage>
        <taxon>Bacteria</taxon>
        <taxon>Bacillati</taxon>
        <taxon>Bacillota</taxon>
        <taxon>Clostridia</taxon>
        <taxon>Eubacteriales</taxon>
        <taxon>Desulfitobacteriaceae</taxon>
        <taxon>Desulfitobacterium</taxon>
    </lineage>
</organism>